<keyword evidence="1" id="KW-0812">Transmembrane</keyword>
<feature type="transmembrane region" description="Helical" evidence="1">
    <location>
        <begin position="206"/>
        <end position="229"/>
    </location>
</feature>
<proteinExistence type="predicted"/>
<gene>
    <name evidence="2" type="ORF">IMF26_01930</name>
</gene>
<dbReference type="EMBL" id="CP062796">
    <property type="protein sequence ID" value="QUL98859.1"/>
    <property type="molecule type" value="Genomic_DNA"/>
</dbReference>
<feature type="transmembrane region" description="Helical" evidence="1">
    <location>
        <begin position="56"/>
        <end position="79"/>
    </location>
</feature>
<keyword evidence="1" id="KW-0472">Membrane</keyword>
<name>A0AAT9LCP7_9FIRM</name>
<organism evidence="2">
    <name type="scientific">Candidatus Fermentithermobacillus carboniphilus</name>
    <dbReference type="NCBI Taxonomy" id="3085328"/>
    <lineage>
        <taxon>Bacteria</taxon>
        <taxon>Bacillati</taxon>
        <taxon>Bacillota</taxon>
        <taxon>Candidatus Fermentithermobacillia</taxon>
        <taxon>Candidatus Fermentithermobacillales</taxon>
        <taxon>Candidatus Fermentithermobacillaceae</taxon>
        <taxon>Candidatus Fermentithermobacillus</taxon>
    </lineage>
</organism>
<feature type="transmembrane region" description="Helical" evidence="1">
    <location>
        <begin position="124"/>
        <end position="151"/>
    </location>
</feature>
<feature type="transmembrane region" description="Helical" evidence="1">
    <location>
        <begin position="436"/>
        <end position="453"/>
    </location>
</feature>
<feature type="transmembrane region" description="Helical" evidence="1">
    <location>
        <begin position="33"/>
        <end position="49"/>
    </location>
</feature>
<feature type="transmembrane region" description="Helical" evidence="1">
    <location>
        <begin position="274"/>
        <end position="293"/>
    </location>
</feature>
<keyword evidence="1" id="KW-1133">Transmembrane helix</keyword>
<accession>A0AAT9LCP7</accession>
<evidence type="ECO:0008006" key="3">
    <source>
        <dbReference type="Google" id="ProtNLM"/>
    </source>
</evidence>
<feature type="transmembrane region" description="Helical" evidence="1">
    <location>
        <begin position="314"/>
        <end position="334"/>
    </location>
</feature>
<feature type="transmembrane region" description="Helical" evidence="1">
    <location>
        <begin position="250"/>
        <end position="268"/>
    </location>
</feature>
<reference evidence="2" key="2">
    <citation type="journal article" date="2023" name="Biology">
        <title>Prokaryotic Life Associated with Coal-Fire Gas Vents Revealed by Metagenomics.</title>
        <authorList>
            <person name="Kadnikov V.V."/>
            <person name="Mardanov A.V."/>
            <person name="Beletsky A.V."/>
            <person name="Karnachuk O.V."/>
            <person name="Ravin N.V."/>
        </authorList>
    </citation>
    <scope>NUCLEOTIDE SEQUENCE</scope>
    <source>
        <strain evidence="2">Bu02</strain>
    </source>
</reference>
<feature type="transmembrane region" description="Helical" evidence="1">
    <location>
        <begin position="85"/>
        <end position="104"/>
    </location>
</feature>
<sequence>MTVGHHLRRFAFIVLLVLELAVQYRPGSILKPYVGFVAFLAWLLSIPGADKTSRRLALLLVAIGSVLFAANKTSLVTAIESFAQNTNVLMIMVLVPLLGIVIDLGGYRQALEEVSRSVRQPVSLFLLAAFLVYAIGSVLLNAAIALVWAVLKPMVEKTGKDPGEFLVASLPRGYDASLLWTPSSPAMAVALGITGASWPEVFLPGVALSAVILVCAALVEIGGPLLGRVEESFDMSLPTPNPSIRSRRDILILTVGFLCFIGAIVLAQSIGLSIYQALVPCIAITLFLWLSALGKVRDGLRLVIEHFTRKIPDMSSQFLLMTTAGFIGVAIRVASGDGFATLAGRMSGLGATGFALVVSFLVWGISVVGVHPLIGMTIVYSLVLPASGGYSAPYVALVLLLGSALGFSVSPVSATILVTSACAGRNSIEVGIKKHWKFALVSWLAASLVLSLFSK</sequence>
<feature type="transmembrane region" description="Helical" evidence="1">
    <location>
        <begin position="354"/>
        <end position="382"/>
    </location>
</feature>
<reference evidence="2" key="1">
    <citation type="submission" date="2020-10" db="EMBL/GenBank/DDBJ databases">
        <authorList>
            <person name="Kadnikov V."/>
            <person name="Beletsky A.V."/>
            <person name="Mardanov A.V."/>
            <person name="Karnachuk O.V."/>
            <person name="Ravin N.V."/>
        </authorList>
    </citation>
    <scope>NUCLEOTIDE SEQUENCE</scope>
    <source>
        <strain evidence="2">Bu02</strain>
    </source>
</reference>
<dbReference type="KEGG" id="fcz:IMF26_01930"/>
<evidence type="ECO:0000256" key="1">
    <source>
        <dbReference type="SAM" id="Phobius"/>
    </source>
</evidence>
<feature type="transmembrane region" description="Helical" evidence="1">
    <location>
        <begin position="394"/>
        <end position="416"/>
    </location>
</feature>
<dbReference type="AlphaFoldDB" id="A0AAT9LCP7"/>
<evidence type="ECO:0000313" key="2">
    <source>
        <dbReference type="EMBL" id="QUL98859.1"/>
    </source>
</evidence>
<protein>
    <recommendedName>
        <fullName evidence="3">Citrate transporter-like domain-containing protein</fullName>
    </recommendedName>
</protein>